<feature type="domain" description="Asparagine synthetase" evidence="4">
    <location>
        <begin position="269"/>
        <end position="545"/>
    </location>
</feature>
<organism evidence="6 7">
    <name type="scientific">Kuraishia capsulata CBS 1993</name>
    <dbReference type="NCBI Taxonomy" id="1382522"/>
    <lineage>
        <taxon>Eukaryota</taxon>
        <taxon>Fungi</taxon>
        <taxon>Dikarya</taxon>
        <taxon>Ascomycota</taxon>
        <taxon>Saccharomycotina</taxon>
        <taxon>Pichiomycetes</taxon>
        <taxon>Pichiales</taxon>
        <taxon>Pichiaceae</taxon>
        <taxon>Kuraishia</taxon>
    </lineage>
</organism>
<dbReference type="InterPro" id="IPR029055">
    <property type="entry name" value="Ntn_hydrolases_N"/>
</dbReference>
<dbReference type="EMBL" id="HG793129">
    <property type="protein sequence ID" value="CDK28653.1"/>
    <property type="molecule type" value="Genomic_DNA"/>
</dbReference>
<evidence type="ECO:0000256" key="2">
    <source>
        <dbReference type="ARBA" id="ARBA00022888"/>
    </source>
</evidence>
<sequence>MCGILCHVVPSGTNLPRGGMDIAAAMERDIEGKSSCTNEDHVFDDLVPKIVARGSNYCSFKSEAFSQGGGFEMFSSVLSLRAPFTPQPRTEEFSRWIVQFNGELYNDELDHDGEHYNDTEYIFESLERLGDVFKVVEKLEGEFAYCILDKLEQKVYFGKDILGKKALAYSVKANGELYVSSVHPTCQCRSNFEECVNAKVYVWDRQSAHLEVLAHTDHPEIPKPFLVKEDVPDMLSDDVVKAVHKKLSHAIKKRIETIFALDETNSAFAILYSGGIDCTLIAAIIAETCPPGTQIDLLNVSFFNPRTGVEPGSTPDRLLALKGWSELQRRYPATTFNFVEEDVSYEEYLAHKEKVVNLIYPNNTEMDLSIAIALYFAARGKGKRVVGESREPYCSDCKVLISGLGADELFGGYTRHERIYTGVSQRTKKALKQDTEPEVSQTELQSLKKDLREELQGELDNIYRRNLTRDDKVMSCWSKEVRFPFLDTGVISLACDHVSLDLKLNFNEDTGEITRKLVLRLLAARLELDWVVNEPKRAIQFGARSAKMEKGTGRMKGTDRIS</sequence>
<evidence type="ECO:0000259" key="5">
    <source>
        <dbReference type="Pfam" id="PF13537"/>
    </source>
</evidence>
<evidence type="ECO:0000256" key="1">
    <source>
        <dbReference type="ARBA" id="ARBA00022605"/>
    </source>
</evidence>
<evidence type="ECO:0000313" key="7">
    <source>
        <dbReference type="Proteomes" id="UP000019384"/>
    </source>
</evidence>
<keyword evidence="1" id="KW-0028">Amino-acid biosynthesis</keyword>
<dbReference type="HOGENOM" id="CLU_012368_2_0_1"/>
<dbReference type="GO" id="GO:0006529">
    <property type="term" value="P:asparagine biosynthetic process"/>
    <property type="evidence" value="ECO:0007669"/>
    <property type="project" value="UniProtKB-KW"/>
</dbReference>
<feature type="domain" description="Glutamine amidotransferase type-2" evidence="5">
    <location>
        <begin position="87"/>
        <end position="181"/>
    </location>
</feature>
<dbReference type="InterPro" id="IPR014729">
    <property type="entry name" value="Rossmann-like_a/b/a_fold"/>
</dbReference>
<evidence type="ECO:0000313" key="6">
    <source>
        <dbReference type="EMBL" id="CDK28653.1"/>
    </source>
</evidence>
<dbReference type="CDD" id="cd01991">
    <property type="entry name" value="Asn_synthase_B_C"/>
    <property type="match status" value="1"/>
</dbReference>
<dbReference type="PANTHER" id="PTHR45937:SF1">
    <property type="entry name" value="ASPARAGINE SYNTHETASE DOMAIN-CONTAINING PROTEIN 1"/>
    <property type="match status" value="1"/>
</dbReference>
<evidence type="ECO:0008006" key="8">
    <source>
        <dbReference type="Google" id="ProtNLM"/>
    </source>
</evidence>
<dbReference type="PANTHER" id="PTHR45937">
    <property type="entry name" value="ASPARAGINE SYNTHETASE DOMAIN-CONTAINING PROTEIN 1"/>
    <property type="match status" value="1"/>
</dbReference>
<dbReference type="STRING" id="1382522.W6MQN1"/>
<accession>W6MQN1</accession>
<keyword evidence="2" id="KW-0061">Asparagine biosynthesis</keyword>
<dbReference type="OrthoDB" id="10252281at2759"/>
<dbReference type="Gene3D" id="3.60.20.10">
    <property type="entry name" value="Glutamine Phosphoribosylpyrophosphate, subunit 1, domain 1"/>
    <property type="match status" value="1"/>
</dbReference>
<name>W6MQN1_9ASCO</name>
<evidence type="ECO:0000259" key="4">
    <source>
        <dbReference type="Pfam" id="PF00733"/>
    </source>
</evidence>
<dbReference type="RefSeq" id="XP_022460643.1">
    <property type="nucleotide sequence ID" value="XM_022601392.1"/>
</dbReference>
<dbReference type="Pfam" id="PF00733">
    <property type="entry name" value="Asn_synthase"/>
    <property type="match status" value="1"/>
</dbReference>
<reference evidence="6" key="1">
    <citation type="submission" date="2013-12" db="EMBL/GenBank/DDBJ databases">
        <authorList>
            <person name="Genoscope - CEA"/>
        </authorList>
    </citation>
    <scope>NUCLEOTIDE SEQUENCE</scope>
    <source>
        <strain evidence="6">CBS 1993</strain>
    </source>
</reference>
<dbReference type="InterPro" id="IPR051857">
    <property type="entry name" value="Asn_synthetase_domain"/>
</dbReference>
<dbReference type="Proteomes" id="UP000019384">
    <property type="component" value="Unassembled WGS sequence"/>
</dbReference>
<proteinExistence type="predicted"/>
<dbReference type="SUPFAM" id="SSF52402">
    <property type="entry name" value="Adenine nucleotide alpha hydrolases-like"/>
    <property type="match status" value="1"/>
</dbReference>
<gene>
    <name evidence="6" type="ORF">KUCA_T00004637001</name>
</gene>
<evidence type="ECO:0000256" key="3">
    <source>
        <dbReference type="ARBA" id="ARBA00022962"/>
    </source>
</evidence>
<dbReference type="Pfam" id="PF13537">
    <property type="entry name" value="GATase_7"/>
    <property type="match status" value="1"/>
</dbReference>
<dbReference type="AlphaFoldDB" id="W6MQN1"/>
<dbReference type="InterPro" id="IPR017932">
    <property type="entry name" value="GATase_2_dom"/>
</dbReference>
<reference evidence="6" key="2">
    <citation type="submission" date="2014-02" db="EMBL/GenBank/DDBJ databases">
        <title>Complete DNA sequence of /Kuraishia capsulata/ illustrates novel genomic features among budding yeasts (/Saccharomycotina/).</title>
        <authorList>
            <person name="Morales L."/>
            <person name="Noel B."/>
            <person name="Porcel B."/>
            <person name="Marcet-Houben M."/>
            <person name="Hullo M-F."/>
            <person name="Sacerdot C."/>
            <person name="Tekaia F."/>
            <person name="Leh-Louis V."/>
            <person name="Despons L."/>
            <person name="Khanna V."/>
            <person name="Aury J-M."/>
            <person name="Barbe V."/>
            <person name="Couloux A."/>
            <person name="Labadie K."/>
            <person name="Pelletier E."/>
            <person name="Souciet J-L."/>
            <person name="Boekhout T."/>
            <person name="Gabaldon T."/>
            <person name="Wincker P."/>
            <person name="Dujon B."/>
        </authorList>
    </citation>
    <scope>NUCLEOTIDE SEQUENCE</scope>
    <source>
        <strain evidence="6">CBS 1993</strain>
    </source>
</reference>
<dbReference type="SUPFAM" id="SSF56235">
    <property type="entry name" value="N-terminal nucleophile aminohydrolases (Ntn hydrolases)"/>
    <property type="match status" value="1"/>
</dbReference>
<dbReference type="GO" id="GO:0004066">
    <property type="term" value="F:asparagine synthase (glutamine-hydrolyzing) activity"/>
    <property type="evidence" value="ECO:0007669"/>
    <property type="project" value="InterPro"/>
</dbReference>
<dbReference type="InterPro" id="IPR001962">
    <property type="entry name" value="Asn_synthase"/>
</dbReference>
<keyword evidence="3" id="KW-0315">Glutamine amidotransferase</keyword>
<keyword evidence="7" id="KW-1185">Reference proteome</keyword>
<dbReference type="Gene3D" id="3.40.50.620">
    <property type="entry name" value="HUPs"/>
    <property type="match status" value="1"/>
</dbReference>
<protein>
    <recommendedName>
        <fullName evidence="8">Glutamine amidotransferase type-2 domain-containing protein</fullName>
    </recommendedName>
</protein>
<dbReference type="GeneID" id="34522031"/>